<dbReference type="PANTHER" id="PTHR46743">
    <property type="entry name" value="TEICHOIC ACIDS EXPORT ATP-BINDING PROTEIN TAGH"/>
    <property type="match status" value="1"/>
</dbReference>
<evidence type="ECO:0000313" key="6">
    <source>
        <dbReference type="EMBL" id="RBW52438.1"/>
    </source>
</evidence>
<dbReference type="CDD" id="cd03220">
    <property type="entry name" value="ABC_KpsT_Wzt"/>
    <property type="match status" value="1"/>
</dbReference>
<keyword evidence="3" id="KW-0547">Nucleotide-binding</keyword>
<dbReference type="SMART" id="SM00382">
    <property type="entry name" value="AAA"/>
    <property type="match status" value="1"/>
</dbReference>
<dbReference type="SUPFAM" id="SSF52540">
    <property type="entry name" value="P-loop containing nucleoside triphosphate hydrolases"/>
    <property type="match status" value="1"/>
</dbReference>
<dbReference type="InterPro" id="IPR027417">
    <property type="entry name" value="P-loop_NTPase"/>
</dbReference>
<dbReference type="GO" id="GO:0005524">
    <property type="term" value="F:ATP binding"/>
    <property type="evidence" value="ECO:0007669"/>
    <property type="project" value="UniProtKB-KW"/>
</dbReference>
<dbReference type="InterPro" id="IPR017871">
    <property type="entry name" value="ABC_transporter-like_CS"/>
</dbReference>
<feature type="domain" description="ABC transporter" evidence="5">
    <location>
        <begin position="3"/>
        <end position="219"/>
    </location>
</feature>
<dbReference type="Proteomes" id="UP000252706">
    <property type="component" value="Unassembled WGS sequence"/>
</dbReference>
<dbReference type="PROSITE" id="PS00211">
    <property type="entry name" value="ABC_TRANSPORTER_1"/>
    <property type="match status" value="1"/>
</dbReference>
<dbReference type="GO" id="GO:0140359">
    <property type="term" value="F:ABC-type transporter activity"/>
    <property type="evidence" value="ECO:0007669"/>
    <property type="project" value="InterPro"/>
</dbReference>
<gene>
    <name evidence="6" type="ORF">DS909_17100</name>
</gene>
<accession>A0A366WQD9</accession>
<evidence type="ECO:0000256" key="1">
    <source>
        <dbReference type="ARBA" id="ARBA00005417"/>
    </source>
</evidence>
<dbReference type="AlphaFoldDB" id="A0A366WQD9"/>
<keyword evidence="2" id="KW-0813">Transport</keyword>
<dbReference type="GO" id="GO:0016020">
    <property type="term" value="C:membrane"/>
    <property type="evidence" value="ECO:0007669"/>
    <property type="project" value="InterPro"/>
</dbReference>
<name>A0A366WQD9_9RHOB</name>
<evidence type="ECO:0000313" key="7">
    <source>
        <dbReference type="Proteomes" id="UP000252706"/>
    </source>
</evidence>
<comment type="similarity">
    <text evidence="1">Belongs to the ABC transporter superfamily.</text>
</comment>
<dbReference type="RefSeq" id="WP_113824693.1">
    <property type="nucleotide sequence ID" value="NZ_QOCE01000039.1"/>
</dbReference>
<dbReference type="InterPro" id="IPR015860">
    <property type="entry name" value="ABC_transpr_TagH-like"/>
</dbReference>
<proteinExistence type="inferred from homology"/>
<organism evidence="6 7">
    <name type="scientific">Phaeobacter gallaeciensis</name>
    <dbReference type="NCBI Taxonomy" id="60890"/>
    <lineage>
        <taxon>Bacteria</taxon>
        <taxon>Pseudomonadati</taxon>
        <taxon>Pseudomonadota</taxon>
        <taxon>Alphaproteobacteria</taxon>
        <taxon>Rhodobacterales</taxon>
        <taxon>Roseobacteraceae</taxon>
        <taxon>Phaeobacter</taxon>
    </lineage>
</organism>
<sequence>MSVHLENVCKTFRLQGASKTIAHNITLDIPQGRSIALLGRNGTGKSSLLQMIAGAIQPDSGEIVSQGSVSWPVGFQGSFHRDLTGAQNAKFLARVYGVETRELLDFVADFAELGAHFHQPVRTYSSGMRSRLGFACSMGIHFDVYLVDEVTAVGDAAFKRKSEALFMNRLQSSGALFVSHSMPSIRRVCDAGAVLENGRLQFFDDVEEAINRHERNMLVR</sequence>
<reference evidence="6 7" key="1">
    <citation type="submission" date="2018-07" db="EMBL/GenBank/DDBJ databases">
        <title>Modular assembly of carbohydrate-degrading microbial communities in the ocean.</title>
        <authorList>
            <person name="Enke T.N."/>
            <person name="Datta M.S."/>
            <person name="Schwartzman J.A."/>
            <person name="Cermak N."/>
            <person name="Schmitz D.A."/>
            <person name="Barrere J."/>
            <person name="Cordero O.X."/>
        </authorList>
    </citation>
    <scope>NUCLEOTIDE SEQUENCE [LARGE SCALE GENOMIC DNA]</scope>
    <source>
        <strain evidence="6 7">C3M10</strain>
    </source>
</reference>
<evidence type="ECO:0000256" key="2">
    <source>
        <dbReference type="ARBA" id="ARBA00022448"/>
    </source>
</evidence>
<dbReference type="Gene3D" id="3.40.50.300">
    <property type="entry name" value="P-loop containing nucleotide triphosphate hydrolases"/>
    <property type="match status" value="1"/>
</dbReference>
<dbReference type="OrthoDB" id="9778870at2"/>
<protein>
    <submittedName>
        <fullName evidence="6">ABC transporter ATP-binding protein</fullName>
    </submittedName>
</protein>
<dbReference type="EMBL" id="QOCE01000039">
    <property type="protein sequence ID" value="RBW52438.1"/>
    <property type="molecule type" value="Genomic_DNA"/>
</dbReference>
<dbReference type="InterPro" id="IPR003593">
    <property type="entry name" value="AAA+_ATPase"/>
</dbReference>
<comment type="caution">
    <text evidence="6">The sequence shown here is derived from an EMBL/GenBank/DDBJ whole genome shotgun (WGS) entry which is preliminary data.</text>
</comment>
<dbReference type="GO" id="GO:0016887">
    <property type="term" value="F:ATP hydrolysis activity"/>
    <property type="evidence" value="ECO:0007669"/>
    <property type="project" value="InterPro"/>
</dbReference>
<dbReference type="InterPro" id="IPR003439">
    <property type="entry name" value="ABC_transporter-like_ATP-bd"/>
</dbReference>
<dbReference type="InterPro" id="IPR050683">
    <property type="entry name" value="Bact_Polysacc_Export_ATP-bd"/>
</dbReference>
<dbReference type="PROSITE" id="PS50893">
    <property type="entry name" value="ABC_TRANSPORTER_2"/>
    <property type="match status" value="1"/>
</dbReference>
<dbReference type="Pfam" id="PF00005">
    <property type="entry name" value="ABC_tran"/>
    <property type="match status" value="1"/>
</dbReference>
<dbReference type="PANTHER" id="PTHR46743:SF2">
    <property type="entry name" value="TEICHOIC ACIDS EXPORT ATP-BINDING PROTEIN TAGH"/>
    <property type="match status" value="1"/>
</dbReference>
<evidence type="ECO:0000259" key="5">
    <source>
        <dbReference type="PROSITE" id="PS50893"/>
    </source>
</evidence>
<evidence type="ECO:0000256" key="4">
    <source>
        <dbReference type="ARBA" id="ARBA00022840"/>
    </source>
</evidence>
<keyword evidence="4 6" id="KW-0067">ATP-binding</keyword>
<evidence type="ECO:0000256" key="3">
    <source>
        <dbReference type="ARBA" id="ARBA00022741"/>
    </source>
</evidence>